<dbReference type="GO" id="GO:0005938">
    <property type="term" value="C:cell cortex"/>
    <property type="evidence" value="ECO:0007669"/>
    <property type="project" value="TreeGrafter"/>
</dbReference>
<dbReference type="AlphaFoldDB" id="A0A448WG98"/>
<dbReference type="PANTHER" id="PTHR16777">
    <property type="entry name" value="PROTEIN ECT2"/>
    <property type="match status" value="1"/>
</dbReference>
<dbReference type="SUPFAM" id="SSF48065">
    <property type="entry name" value="DBL homology domain (DH-domain)"/>
    <property type="match status" value="1"/>
</dbReference>
<reference evidence="2" key="1">
    <citation type="submission" date="2018-11" db="EMBL/GenBank/DDBJ databases">
        <authorList>
            <consortium name="Pathogen Informatics"/>
        </authorList>
    </citation>
    <scope>NUCLEOTIDE SEQUENCE</scope>
</reference>
<dbReference type="GO" id="GO:0005634">
    <property type="term" value="C:nucleus"/>
    <property type="evidence" value="ECO:0007669"/>
    <property type="project" value="InterPro"/>
</dbReference>
<dbReference type="PANTHER" id="PTHR16777:SF2">
    <property type="entry name" value="PROTEIN ECT2"/>
    <property type="match status" value="1"/>
</dbReference>
<gene>
    <name evidence="2" type="ORF">PXEA_LOCUS4409</name>
</gene>
<evidence type="ECO:0000313" key="2">
    <source>
        <dbReference type="EMBL" id="VEL10969.1"/>
    </source>
</evidence>
<dbReference type="EMBL" id="CAAALY010010454">
    <property type="protein sequence ID" value="VEL10969.1"/>
    <property type="molecule type" value="Genomic_DNA"/>
</dbReference>
<dbReference type="GO" id="GO:0005096">
    <property type="term" value="F:GTPase activator activity"/>
    <property type="evidence" value="ECO:0007669"/>
    <property type="project" value="InterPro"/>
</dbReference>
<dbReference type="InterPro" id="IPR026817">
    <property type="entry name" value="Ect2"/>
</dbReference>
<evidence type="ECO:0000313" key="3">
    <source>
        <dbReference type="Proteomes" id="UP000784294"/>
    </source>
</evidence>
<comment type="caution">
    <text evidence="2">The sequence shown here is derived from an EMBL/GenBank/DDBJ whole genome shotgun (WGS) entry which is preliminary data.</text>
</comment>
<proteinExistence type="predicted"/>
<accession>A0A448WG98</accession>
<dbReference type="InterPro" id="IPR049395">
    <property type="entry name" value="ECT2_PH"/>
</dbReference>
<dbReference type="GO" id="GO:0000281">
    <property type="term" value="P:mitotic cytokinesis"/>
    <property type="evidence" value="ECO:0007669"/>
    <property type="project" value="TreeGrafter"/>
</dbReference>
<evidence type="ECO:0000259" key="1">
    <source>
        <dbReference type="Pfam" id="PF21242"/>
    </source>
</evidence>
<protein>
    <recommendedName>
        <fullName evidence="1">ECT2 PH domain-containing protein</fullName>
    </recommendedName>
</protein>
<dbReference type="OrthoDB" id="9997817at2759"/>
<dbReference type="Pfam" id="PF21242">
    <property type="entry name" value="ECT2_PH"/>
    <property type="match status" value="1"/>
</dbReference>
<sequence length="250" mass="26234">MPWISNFTPKCHPDYEDIKLFARKLNDLLNSVNDRLRKNEERLSLLSLYHEISGAPPEMLSSSRSYIARLNVFELGSSASGSVTCEPVTLFLLSDSLEVAKPRKRHTGEPLAHAIRAALAAVQGSESSVPSHDLAASNCDSGTCTDLSSGPVASGGSFHQGASLSAVSRVSRAGSGASTNTISSGLSSAAVSLGGGSSGVVDSGCSSSGVGSAMSLGEGGKQRVQHHYKHLHLLKLHEIKRVRPFSSLFC</sequence>
<feature type="domain" description="ECT2 PH" evidence="1">
    <location>
        <begin position="61"/>
        <end position="108"/>
    </location>
</feature>
<keyword evidence="3" id="KW-1185">Reference proteome</keyword>
<name>A0A448WG98_9PLAT</name>
<dbReference type="GO" id="GO:2000431">
    <property type="term" value="P:regulation of cytokinesis, actomyosin contractile ring assembly"/>
    <property type="evidence" value="ECO:0007669"/>
    <property type="project" value="InterPro"/>
</dbReference>
<dbReference type="Proteomes" id="UP000784294">
    <property type="component" value="Unassembled WGS sequence"/>
</dbReference>
<dbReference type="GO" id="GO:0005085">
    <property type="term" value="F:guanyl-nucleotide exchange factor activity"/>
    <property type="evidence" value="ECO:0007669"/>
    <property type="project" value="InterPro"/>
</dbReference>
<dbReference type="InterPro" id="IPR035899">
    <property type="entry name" value="DBL_dom_sf"/>
</dbReference>
<dbReference type="GO" id="GO:0007399">
    <property type="term" value="P:nervous system development"/>
    <property type="evidence" value="ECO:0007669"/>
    <property type="project" value="TreeGrafter"/>
</dbReference>
<organism evidence="2 3">
    <name type="scientific">Protopolystoma xenopodis</name>
    <dbReference type="NCBI Taxonomy" id="117903"/>
    <lineage>
        <taxon>Eukaryota</taxon>
        <taxon>Metazoa</taxon>
        <taxon>Spiralia</taxon>
        <taxon>Lophotrochozoa</taxon>
        <taxon>Platyhelminthes</taxon>
        <taxon>Monogenea</taxon>
        <taxon>Polyopisthocotylea</taxon>
        <taxon>Polystomatidea</taxon>
        <taxon>Polystomatidae</taxon>
        <taxon>Protopolystoma</taxon>
    </lineage>
</organism>